<keyword evidence="3" id="KW-1185">Reference proteome</keyword>
<accession>A0A183BHK6</accession>
<dbReference type="InterPro" id="IPR003877">
    <property type="entry name" value="SPRY_dom"/>
</dbReference>
<feature type="coiled-coil region" evidence="1">
    <location>
        <begin position="51"/>
        <end position="85"/>
    </location>
</feature>
<dbReference type="InterPro" id="IPR001870">
    <property type="entry name" value="B30.2/SPRY"/>
</dbReference>
<reference evidence="4" key="2">
    <citation type="submission" date="2016-06" db="UniProtKB">
        <authorList>
            <consortium name="WormBaseParasite"/>
        </authorList>
    </citation>
    <scope>IDENTIFICATION</scope>
</reference>
<proteinExistence type="predicted"/>
<evidence type="ECO:0000313" key="3">
    <source>
        <dbReference type="Proteomes" id="UP000050741"/>
    </source>
</evidence>
<dbReference type="InterPro" id="IPR044736">
    <property type="entry name" value="Gid1/RanBPM/SPLA_SPRY"/>
</dbReference>
<dbReference type="Pfam" id="PF00622">
    <property type="entry name" value="SPRY"/>
    <property type="match status" value="1"/>
</dbReference>
<dbReference type="PANTHER" id="PTHR12864">
    <property type="entry name" value="RAN BINDING PROTEIN 9-RELATED"/>
    <property type="match status" value="1"/>
</dbReference>
<dbReference type="CDD" id="cd12885">
    <property type="entry name" value="SPRY_RanBP_like"/>
    <property type="match status" value="1"/>
</dbReference>
<dbReference type="AlphaFoldDB" id="A0A183BHK6"/>
<dbReference type="SMART" id="SM00449">
    <property type="entry name" value="SPRY"/>
    <property type="match status" value="1"/>
</dbReference>
<protein>
    <submittedName>
        <fullName evidence="4">B30.2/SPRY domain-containing protein</fullName>
    </submittedName>
</protein>
<dbReference type="PROSITE" id="PS50188">
    <property type="entry name" value="B302_SPRY"/>
    <property type="match status" value="1"/>
</dbReference>
<dbReference type="InterPro" id="IPR013320">
    <property type="entry name" value="ConA-like_dom_sf"/>
</dbReference>
<reference evidence="3" key="1">
    <citation type="submission" date="2014-05" db="EMBL/GenBank/DDBJ databases">
        <title>The genome and life-stage specific transcriptomes of Globodera pallida elucidate key aspects of plant parasitism by a cyst nematode.</title>
        <authorList>
            <person name="Cotton J.A."/>
            <person name="Lilley C.J."/>
            <person name="Jones L.M."/>
            <person name="Kikuchi T."/>
            <person name="Reid A.J."/>
            <person name="Thorpe P."/>
            <person name="Tsai I.J."/>
            <person name="Beasley H."/>
            <person name="Blok V."/>
            <person name="Cock P.J.A."/>
            <person name="Van den Akker S.E."/>
            <person name="Holroyd N."/>
            <person name="Hunt M."/>
            <person name="Mantelin S."/>
            <person name="Naghra H."/>
            <person name="Pain A."/>
            <person name="Palomares-Rius J.E."/>
            <person name="Zarowiecki M."/>
            <person name="Berriman M."/>
            <person name="Jones J.T."/>
            <person name="Urwin P.E."/>
        </authorList>
    </citation>
    <scope>NUCLEOTIDE SEQUENCE [LARGE SCALE GENOMIC DNA]</scope>
    <source>
        <strain evidence="3">Lindley</strain>
    </source>
</reference>
<dbReference type="SUPFAM" id="SSF49899">
    <property type="entry name" value="Concanavalin A-like lectins/glucanases"/>
    <property type="match status" value="1"/>
</dbReference>
<organism evidence="3 4">
    <name type="scientific">Globodera pallida</name>
    <name type="common">Potato cyst nematode worm</name>
    <name type="synonym">Heterodera pallida</name>
    <dbReference type="NCBI Taxonomy" id="36090"/>
    <lineage>
        <taxon>Eukaryota</taxon>
        <taxon>Metazoa</taxon>
        <taxon>Ecdysozoa</taxon>
        <taxon>Nematoda</taxon>
        <taxon>Chromadorea</taxon>
        <taxon>Rhabditida</taxon>
        <taxon>Tylenchina</taxon>
        <taxon>Tylenchomorpha</taxon>
        <taxon>Tylenchoidea</taxon>
        <taxon>Heteroderidae</taxon>
        <taxon>Heteroderinae</taxon>
        <taxon>Globodera</taxon>
    </lineage>
</organism>
<dbReference type="Gene3D" id="2.60.120.920">
    <property type="match status" value="1"/>
</dbReference>
<dbReference type="InterPro" id="IPR050618">
    <property type="entry name" value="Ubq-SigPath_Reg"/>
</dbReference>
<name>A0A183BHK6_GLOPA</name>
<evidence type="ECO:0000259" key="2">
    <source>
        <dbReference type="PROSITE" id="PS50188"/>
    </source>
</evidence>
<feature type="domain" description="B30.2/SPRY" evidence="2">
    <location>
        <begin position="247"/>
        <end position="442"/>
    </location>
</feature>
<evidence type="ECO:0000313" key="4">
    <source>
        <dbReference type="WBParaSite" id="GPLIN_000008400"/>
    </source>
</evidence>
<dbReference type="WBParaSite" id="GPLIN_000008400">
    <property type="protein sequence ID" value="GPLIN_000008400"/>
    <property type="gene ID" value="GPLIN_000008400"/>
</dbReference>
<sequence length="445" mass="49988">MNCLRFWGKKRQRQQSEAKNSNCQQQVEEEVYISKNELQKKALQTNGVIELEEYQKLVNALQTTIVGLEKQQQNLQNLVAALTERVGISEVAKCVERDRVAQLETDVGRLAEEQSRKLHELGNDVNEELELVAEMFAKMEECPKQQQHNIDASTEEHRGNVEQQNKPREMNESLNSIQAMVVAELEQQKLSNANKFAEIEQQNALHEKVVMMEQYQKTQQLNIVDLQKTVAVLSEAKKGIAGLIPQQNRWDFAASKKGIAGLIPQQNRWDFSACHDQLALIGPDQLIVQHNGDNLGDRSVLAEVPIPTNPYGIFYFELTIIGKEGYVSIGFAPKAMPLDGWVGWCEGTYAYGSNGGFWGHEVAGCSHSRYGRPFIKGKLKFGVGDIVGCGVNLATRQIIYTKNGQRLDTANLFVTFAAELFPCVTLYNSGAKIEANFGPNFEYKF</sequence>
<dbReference type="InterPro" id="IPR043136">
    <property type="entry name" value="B30.2/SPRY_sf"/>
</dbReference>
<evidence type="ECO:0000256" key="1">
    <source>
        <dbReference type="SAM" id="Coils"/>
    </source>
</evidence>
<dbReference type="Proteomes" id="UP000050741">
    <property type="component" value="Unassembled WGS sequence"/>
</dbReference>
<keyword evidence="1" id="KW-0175">Coiled coil</keyword>